<dbReference type="PANTHER" id="PTHR15592">
    <property type="entry name" value="MATRIN 3/NUCLEAR PROTEIN 220-RELATED"/>
    <property type="match status" value="1"/>
</dbReference>
<dbReference type="CDD" id="cd12421">
    <property type="entry name" value="RRM1_PTBP1_hnRNPL_like"/>
    <property type="match status" value="1"/>
</dbReference>
<dbReference type="STRING" id="2018661.A0A2A2JL59"/>
<comment type="caution">
    <text evidence="3">The sequence shown here is derived from an EMBL/GenBank/DDBJ whole genome shotgun (WGS) entry which is preliminary data.</text>
</comment>
<gene>
    <name evidence="3" type="ORF">WR25_08578</name>
</gene>
<accession>A0A2A2JL59</accession>
<dbReference type="InterPro" id="IPR012677">
    <property type="entry name" value="Nucleotide-bd_a/b_plait_sf"/>
</dbReference>
<evidence type="ECO:0000313" key="4">
    <source>
        <dbReference type="Proteomes" id="UP000218231"/>
    </source>
</evidence>
<dbReference type="SMART" id="SM00360">
    <property type="entry name" value="RRM"/>
    <property type="match status" value="1"/>
</dbReference>
<dbReference type="PROSITE" id="PS50102">
    <property type="entry name" value="RRM"/>
    <property type="match status" value="1"/>
</dbReference>
<evidence type="ECO:0000259" key="2">
    <source>
        <dbReference type="PROSITE" id="PS50102"/>
    </source>
</evidence>
<dbReference type="Gene3D" id="3.30.70.330">
    <property type="match status" value="1"/>
</dbReference>
<keyword evidence="1" id="KW-0694">RNA-binding</keyword>
<protein>
    <recommendedName>
        <fullName evidence="2">RRM domain-containing protein</fullName>
    </recommendedName>
</protein>
<feature type="domain" description="RRM" evidence="2">
    <location>
        <begin position="116"/>
        <end position="190"/>
    </location>
</feature>
<dbReference type="OrthoDB" id="296632at2759"/>
<reference evidence="3 4" key="1">
    <citation type="journal article" date="2017" name="Curr. Biol.">
        <title>Genome architecture and evolution of a unichromosomal asexual nematode.</title>
        <authorList>
            <person name="Fradin H."/>
            <person name="Zegar C."/>
            <person name="Gutwein M."/>
            <person name="Lucas J."/>
            <person name="Kovtun M."/>
            <person name="Corcoran D."/>
            <person name="Baugh L.R."/>
            <person name="Kiontke K."/>
            <person name="Gunsalus K."/>
            <person name="Fitch D.H."/>
            <person name="Piano F."/>
        </authorList>
    </citation>
    <scope>NUCLEOTIDE SEQUENCE [LARGE SCALE GENOMIC DNA]</scope>
    <source>
        <strain evidence="3">PF1309</strain>
    </source>
</reference>
<name>A0A2A2JL59_9BILA</name>
<dbReference type="EMBL" id="LIAE01010367">
    <property type="protein sequence ID" value="PAV62448.1"/>
    <property type="molecule type" value="Genomic_DNA"/>
</dbReference>
<dbReference type="GO" id="GO:0003723">
    <property type="term" value="F:RNA binding"/>
    <property type="evidence" value="ECO:0007669"/>
    <property type="project" value="UniProtKB-UniRule"/>
</dbReference>
<organism evidence="3 4">
    <name type="scientific">Diploscapter pachys</name>
    <dbReference type="NCBI Taxonomy" id="2018661"/>
    <lineage>
        <taxon>Eukaryota</taxon>
        <taxon>Metazoa</taxon>
        <taxon>Ecdysozoa</taxon>
        <taxon>Nematoda</taxon>
        <taxon>Chromadorea</taxon>
        <taxon>Rhabditida</taxon>
        <taxon>Rhabditina</taxon>
        <taxon>Rhabditomorpha</taxon>
        <taxon>Rhabditoidea</taxon>
        <taxon>Rhabditidae</taxon>
        <taxon>Diploscapter</taxon>
    </lineage>
</organism>
<dbReference type="AlphaFoldDB" id="A0A2A2JL59"/>
<evidence type="ECO:0000256" key="1">
    <source>
        <dbReference type="PROSITE-ProRule" id="PRU00176"/>
    </source>
</evidence>
<dbReference type="InterPro" id="IPR000504">
    <property type="entry name" value="RRM_dom"/>
</dbReference>
<dbReference type="Pfam" id="PF00076">
    <property type="entry name" value="RRM_1"/>
    <property type="match status" value="1"/>
</dbReference>
<evidence type="ECO:0000313" key="3">
    <source>
        <dbReference type="EMBL" id="PAV62448.1"/>
    </source>
</evidence>
<proteinExistence type="predicted"/>
<sequence>MTLAMHPIAASLIRKRISDEVLCSVNGAALSSVMTADSEPKKAKLDPSAFYSSPFLLPVPSMPQLLTGVPLTSVAASNAPPNGATVPLPPTSVCLAPITMPSCNNSQLQNSGSLSKVVHIRNLPLDMNDVELLQLCLQYARVSNYMMLKGKSQAFVEYESESGAASFVNAMNSIPIQVRGRTIFAQYSTHQELKLDKNRPSQSSQADQEVRTLLPFIYLFLSSQSQNITFDKSGP</sequence>
<keyword evidence="4" id="KW-1185">Reference proteome</keyword>
<dbReference type="InterPro" id="IPR035979">
    <property type="entry name" value="RBD_domain_sf"/>
</dbReference>
<dbReference type="Proteomes" id="UP000218231">
    <property type="component" value="Unassembled WGS sequence"/>
</dbReference>
<dbReference type="SUPFAM" id="SSF54928">
    <property type="entry name" value="RNA-binding domain, RBD"/>
    <property type="match status" value="1"/>
</dbReference>